<sequence length="580" mass="64480">MEAIPDSTESTVNAASTRSSSRRVREFKNWIVTEENESKSSEFASGHETIQSISNSTEHPIQDNKQGVNSNRQEDTKSAANRKIMGYKQATKKRLRVDAAASLLATLNERAYSRSLLRDANSINHRIVLPMGLPWMHDTVPLSKTIPFDIDEMPDILAAGEGRDMPFAHTPSSMNKKERKSKYAFARNSASLHSVARRCSDPGIIDLTSIINYEDENNLHYRFKGNSASFRSIKSLPGEIALLSFEIAHRRKSTVQDHAKTISRKKEWSVRINSTSSKSSILPSDLAGYLEARLPAEVQDGRFLSMKRAKAIAKALGSYDCRHGLPPTNPTGKNANRITVGRTRRMWTAKSPPGKPQRVFFTSLLTGEKLDSGSQKRPRDVRLAIKVEGEYCYGENSSQYSPLSATHFWGMRTKKRCVVNPNNYASILLKHGNIREKDVLSDQERSEGEGESGFREPQFDCLPDNTGVICVTCTSPGNITIPSIHDILNNSARQNSLHCTVCWAPRSSQLGEVQTCAVCGLSAHLQCCLDPGEVSHIAKGGTISGKWMCAVCCLRRQQCANDTKMCPLPIFWRSYVSCLH</sequence>
<protein>
    <submittedName>
        <fullName evidence="2">Uncharacterized protein</fullName>
    </submittedName>
</protein>
<proteinExistence type="predicted"/>
<comment type="caution">
    <text evidence="2">The sequence shown here is derived from an EMBL/GenBank/DDBJ whole genome shotgun (WGS) entry which is preliminary data.</text>
</comment>
<feature type="region of interest" description="Disordered" evidence="1">
    <location>
        <begin position="1"/>
        <end position="23"/>
    </location>
</feature>
<evidence type="ECO:0000313" key="3">
    <source>
        <dbReference type="Proteomes" id="UP001295423"/>
    </source>
</evidence>
<organism evidence="2 3">
    <name type="scientific">Cylindrotheca closterium</name>
    <dbReference type="NCBI Taxonomy" id="2856"/>
    <lineage>
        <taxon>Eukaryota</taxon>
        <taxon>Sar</taxon>
        <taxon>Stramenopiles</taxon>
        <taxon>Ochrophyta</taxon>
        <taxon>Bacillariophyta</taxon>
        <taxon>Bacillariophyceae</taxon>
        <taxon>Bacillariophycidae</taxon>
        <taxon>Bacillariales</taxon>
        <taxon>Bacillariaceae</taxon>
        <taxon>Cylindrotheca</taxon>
    </lineage>
</organism>
<feature type="compositionally biased region" description="Low complexity" evidence="1">
    <location>
        <begin position="10"/>
        <end position="19"/>
    </location>
</feature>
<reference evidence="2" key="1">
    <citation type="submission" date="2023-08" db="EMBL/GenBank/DDBJ databases">
        <authorList>
            <person name="Audoor S."/>
            <person name="Bilcke G."/>
        </authorList>
    </citation>
    <scope>NUCLEOTIDE SEQUENCE</scope>
</reference>
<feature type="compositionally biased region" description="Polar residues" evidence="1">
    <location>
        <begin position="54"/>
        <end position="71"/>
    </location>
</feature>
<feature type="region of interest" description="Disordered" evidence="1">
    <location>
        <begin position="54"/>
        <end position="82"/>
    </location>
</feature>
<name>A0AAD2CI27_9STRA</name>
<gene>
    <name evidence="2" type="ORF">CYCCA115_LOCUS4266</name>
</gene>
<accession>A0AAD2CI27</accession>
<keyword evidence="3" id="KW-1185">Reference proteome</keyword>
<dbReference type="Proteomes" id="UP001295423">
    <property type="component" value="Unassembled WGS sequence"/>
</dbReference>
<evidence type="ECO:0000313" key="2">
    <source>
        <dbReference type="EMBL" id="CAJ1934931.1"/>
    </source>
</evidence>
<feature type="region of interest" description="Disordered" evidence="1">
    <location>
        <begin position="438"/>
        <end position="457"/>
    </location>
</feature>
<dbReference type="AlphaFoldDB" id="A0AAD2CI27"/>
<dbReference type="EMBL" id="CAKOGP040000420">
    <property type="protein sequence ID" value="CAJ1934931.1"/>
    <property type="molecule type" value="Genomic_DNA"/>
</dbReference>
<evidence type="ECO:0000256" key="1">
    <source>
        <dbReference type="SAM" id="MobiDB-lite"/>
    </source>
</evidence>